<feature type="domain" description="ABC transporter" evidence="10">
    <location>
        <begin position="658"/>
        <end position="887"/>
    </location>
</feature>
<feature type="transmembrane region" description="Helical" evidence="9">
    <location>
        <begin position="1344"/>
        <end position="1364"/>
    </location>
</feature>
<keyword evidence="7 9" id="KW-1133">Transmembrane helix</keyword>
<dbReference type="GO" id="GO:0005319">
    <property type="term" value="F:lipid transporter activity"/>
    <property type="evidence" value="ECO:0007669"/>
    <property type="project" value="TreeGrafter"/>
</dbReference>
<feature type="transmembrane region" description="Helical" evidence="9">
    <location>
        <begin position="578"/>
        <end position="601"/>
    </location>
</feature>
<feature type="transmembrane region" description="Helical" evidence="9">
    <location>
        <begin position="1270"/>
        <end position="1295"/>
    </location>
</feature>
<dbReference type="InterPro" id="IPR003593">
    <property type="entry name" value="AAA+_ATPase"/>
</dbReference>
<accession>A0A8J6HCH2</accession>
<name>A0A8J6HCH2_TENMO</name>
<comment type="subcellular location">
    <subcellularLocation>
        <location evidence="1">Membrane</location>
        <topology evidence="1">Multi-pass membrane protein</topology>
    </subcellularLocation>
</comment>
<feature type="transmembrane region" description="Helical" evidence="9">
    <location>
        <begin position="470"/>
        <end position="490"/>
    </location>
</feature>
<dbReference type="GO" id="GO:0016887">
    <property type="term" value="F:ATP hydrolysis activity"/>
    <property type="evidence" value="ECO:0007669"/>
    <property type="project" value="InterPro"/>
</dbReference>
<dbReference type="Pfam" id="PF00005">
    <property type="entry name" value="ABC_tran"/>
    <property type="match status" value="2"/>
</dbReference>
<feature type="transmembrane region" description="Helical" evidence="9">
    <location>
        <begin position="254"/>
        <end position="271"/>
    </location>
</feature>
<feature type="domain" description="ABC transporter" evidence="10">
    <location>
        <begin position="1415"/>
        <end position="1645"/>
    </location>
</feature>
<keyword evidence="2" id="KW-0813">Transport</keyword>
<evidence type="ECO:0000256" key="5">
    <source>
        <dbReference type="ARBA" id="ARBA00022741"/>
    </source>
</evidence>
<feature type="transmembrane region" description="Helical" evidence="9">
    <location>
        <begin position="1178"/>
        <end position="1202"/>
    </location>
</feature>
<reference evidence="11" key="2">
    <citation type="submission" date="2021-08" db="EMBL/GenBank/DDBJ databases">
        <authorList>
            <person name="Eriksson T."/>
        </authorList>
    </citation>
    <scope>NUCLEOTIDE SEQUENCE</scope>
    <source>
        <strain evidence="11">Stoneville</strain>
        <tissue evidence="11">Whole head</tissue>
    </source>
</reference>
<dbReference type="EMBL" id="JABDTM020026429">
    <property type="protein sequence ID" value="KAH0811948.1"/>
    <property type="molecule type" value="Genomic_DNA"/>
</dbReference>
<dbReference type="FunFam" id="3.40.50.300:FF:000298">
    <property type="entry name" value="ATP-binding cassette sub-family A member 12"/>
    <property type="match status" value="1"/>
</dbReference>
<keyword evidence="4" id="KW-0677">Repeat</keyword>
<dbReference type="Pfam" id="PF12698">
    <property type="entry name" value="ABC2_membrane_3"/>
    <property type="match status" value="1"/>
</dbReference>
<gene>
    <name evidence="11" type="ORF">GEV33_010843</name>
</gene>
<evidence type="ECO:0000256" key="3">
    <source>
        <dbReference type="ARBA" id="ARBA00022692"/>
    </source>
</evidence>
<evidence type="ECO:0000313" key="11">
    <source>
        <dbReference type="EMBL" id="KAH0811948.1"/>
    </source>
</evidence>
<dbReference type="InterPro" id="IPR026082">
    <property type="entry name" value="ABCA"/>
</dbReference>
<sequence>MNMHWETLRVISLIRGVPPDKCKALGESLAHEFNFFKHIDKRVKQLSGGNKRKLSTALALIGDPPVIFLDEPTTGMDPATKRFLWNALAKLRNSGKCIILTSHSMEECEALCTRLAIMVNGKFRCLGSTQRLKNKFAQGYALTIKVRKVGDDLDKDVAAIGEFIEKTFPEAQLKERYQEQLSYQLKDNSLPWSKMFGILERNKSRLKIEDYALGQCSLEQYIFKMGKPRDKLILLMWKNWTLLRRRPIHTAFEIIYPVLICLILVVIRSIISIEEKQEIIFPPFEVSDFIWGDICSSPTSDVVAYSPTSPFLEKVMTSVCKNSSTIRTIGYKNKAELDKAVDRFEPFIFAVQFGDGLSGIVDNANLPSNLDVTLRLPSERMSQKYEWHTDLLFPPIQTPGPREPHDEIGGKPGYLYRGFLYLQNALTLAIMNDGEIVPPKLTIQMQRFPYPLWVNDLFYISQMETMEKRWSSLTLMVASCSFFLFFSPAIPSRLHSSCANKTNFTANTAVAVGCLIYFLTYMPYALQRRSSLGPILASTLLTNSALAFGFSVIFKFESIEEGSKWRNHWSTVSPDEHITLGAIFLMLIVDTILYLALTLYVEAIFPGEFGVPQHWNFPFSKEYWHNTPAPSGLGTEDNVSNHDNTHFEKFTKDLPVGIEIRNLSKSFGSNCVVKNLNLDMYEGHITVLLGHNGAGKTTTISMITGMIPPSEGTVLVNGYDVRTHTQSVRDSMGLCLQHNVLFDNLTVAEHLYFFGKLKGLNNVEVSQEIDNYICRLELEDKRNARSGTLSGGMKRKLSVAMALCGKSKVVMLDEPTAGMDPSARRAVWNLLQEQKKGRTILLTTHFMDEADLLGDRIAIMTSGELQCCGSSFFLKRQFGTGYHLIMEVTPACQPDKITSLLREHVPNVQFRSRVGSELTYQLSDSDSGKFEGLLKALETQMSSLGIRSYGISLTTLEEVFMKVGTGHISNESESGRQATDESAGDNLKVDYLTGMVLIKNQFIAMVLKKFLYNLRNWHLLVLQIFVPVALLLMVAFSPENNTSKDMFPPLKITLDSYEEPVTLLTGTNSRYYDIYRRYILQDHELKEVSYIRTKIIALTAKSPSVVNRRYIVAASFDDNASIAWFNGESYHSPPLALSLVLNTLYKEKFGEKYSLTFYNDPLPLSLDAQLNSLDFKALVYQVAVLVGAGLTFAGAIFILFYIRERISKFKHLQYVSGANVIVFWATSSFFDMILYVVVTAAVLITLAAIRIEGFKTFEQLGIVGLTVMQILEIEALGVLHIANIYHTILLFFPFYALTKGTYDLGTLYNLKSICLKKDPSLEEACSKNEMCCNLNVFSWKRPGIALNLLILFVMRIFLFAALMLKEFGLIAHFIHQITDRNKSPVQNVPLESDVAAENDRIRNMPEDELRTKYALVLRDVTKYYKKFLAVNGLCLGVEPYECFGLLGANGAGKTTTFKMMTGDELISYGEVWINGLNLERDRKKVRKLIGYCPQFDALLDDLTVRETLKIFSLIRGVPYKECKSLGERLAHEFDFFDHIDKKIKELSGGNKRKLSTALALLGNPSIIFLDEPTTGMDPSTKRFLWTALARLRSSGKCIILTSHSMEECEALCTRLAIMANGSFQCLGSIQRLKNKFAAGYALTIKVKRTDDRVNLEDILAINVFIQKNFPRAQLKEKRQEMLFYHLVNERMPWSKMFGILEGNKSRLNIEDYSLGQCSLEQDNELNIHHYDEALAAWGVANENEIPTIPQFQKNWDNINIY</sequence>
<keyword evidence="3 9" id="KW-0812">Transmembrane</keyword>
<dbReference type="Pfam" id="PF13304">
    <property type="entry name" value="AAA_21"/>
    <property type="match status" value="1"/>
</dbReference>
<evidence type="ECO:0000256" key="1">
    <source>
        <dbReference type="ARBA" id="ARBA00004141"/>
    </source>
</evidence>
<reference evidence="11" key="1">
    <citation type="journal article" date="2020" name="J Insects Food Feed">
        <title>The yellow mealworm (Tenebrio molitor) genome: a resource for the emerging insects as food and feed industry.</title>
        <authorList>
            <person name="Eriksson T."/>
            <person name="Andere A."/>
            <person name="Kelstrup H."/>
            <person name="Emery V."/>
            <person name="Picard C."/>
        </authorList>
    </citation>
    <scope>NUCLEOTIDE SEQUENCE</scope>
    <source>
        <strain evidence="11">Stoneville</strain>
        <tissue evidence="11">Whole head</tissue>
    </source>
</reference>
<evidence type="ECO:0000256" key="2">
    <source>
        <dbReference type="ARBA" id="ARBA00022448"/>
    </source>
</evidence>
<dbReference type="GO" id="GO:0016020">
    <property type="term" value="C:membrane"/>
    <property type="evidence" value="ECO:0007669"/>
    <property type="project" value="UniProtKB-SubCell"/>
</dbReference>
<dbReference type="InterPro" id="IPR027417">
    <property type="entry name" value="P-loop_NTPase"/>
</dbReference>
<dbReference type="Proteomes" id="UP000719412">
    <property type="component" value="Unassembled WGS sequence"/>
</dbReference>
<keyword evidence="8 9" id="KW-0472">Membrane</keyword>
<feature type="transmembrane region" description="Helical" evidence="9">
    <location>
        <begin position="1232"/>
        <end position="1249"/>
    </location>
</feature>
<evidence type="ECO:0000313" key="12">
    <source>
        <dbReference type="Proteomes" id="UP000719412"/>
    </source>
</evidence>
<dbReference type="PANTHER" id="PTHR19229">
    <property type="entry name" value="ATP-BINDING CASSETTE TRANSPORTER SUBFAMILY A ABCA"/>
    <property type="match status" value="1"/>
</dbReference>
<dbReference type="InterPro" id="IPR003959">
    <property type="entry name" value="ATPase_AAA_core"/>
</dbReference>
<dbReference type="SMART" id="SM00382">
    <property type="entry name" value="AAA"/>
    <property type="match status" value="2"/>
</dbReference>
<feature type="transmembrane region" description="Helical" evidence="9">
    <location>
        <begin position="532"/>
        <end position="554"/>
    </location>
</feature>
<protein>
    <recommendedName>
        <fullName evidence="10">ABC transporter domain-containing protein</fullName>
    </recommendedName>
</protein>
<dbReference type="InterPro" id="IPR003439">
    <property type="entry name" value="ABC_transporter-like_ATP-bd"/>
</dbReference>
<dbReference type="InterPro" id="IPR013525">
    <property type="entry name" value="ABC2_TM"/>
</dbReference>
<dbReference type="InterPro" id="IPR017871">
    <property type="entry name" value="ABC_transporter-like_CS"/>
</dbReference>
<dbReference type="GO" id="GO:0005524">
    <property type="term" value="F:ATP binding"/>
    <property type="evidence" value="ECO:0007669"/>
    <property type="project" value="UniProtKB-KW"/>
</dbReference>
<keyword evidence="5" id="KW-0547">Nucleotide-binding</keyword>
<keyword evidence="12" id="KW-1185">Reference proteome</keyword>
<evidence type="ECO:0000256" key="7">
    <source>
        <dbReference type="ARBA" id="ARBA00022989"/>
    </source>
</evidence>
<evidence type="ECO:0000256" key="8">
    <source>
        <dbReference type="ARBA" id="ARBA00023136"/>
    </source>
</evidence>
<comment type="caution">
    <text evidence="11">The sequence shown here is derived from an EMBL/GenBank/DDBJ whole genome shotgun (WGS) entry which is preliminary data.</text>
</comment>
<evidence type="ECO:0000259" key="10">
    <source>
        <dbReference type="PROSITE" id="PS50893"/>
    </source>
</evidence>
<dbReference type="FunFam" id="3.40.50.300:FF:000327">
    <property type="entry name" value="ATP-binding cassette sub-family A member 3"/>
    <property type="match status" value="1"/>
</dbReference>
<organism evidence="11 12">
    <name type="scientific">Tenebrio molitor</name>
    <name type="common">Yellow mealworm beetle</name>
    <dbReference type="NCBI Taxonomy" id="7067"/>
    <lineage>
        <taxon>Eukaryota</taxon>
        <taxon>Metazoa</taxon>
        <taxon>Ecdysozoa</taxon>
        <taxon>Arthropoda</taxon>
        <taxon>Hexapoda</taxon>
        <taxon>Insecta</taxon>
        <taxon>Pterygota</taxon>
        <taxon>Neoptera</taxon>
        <taxon>Endopterygota</taxon>
        <taxon>Coleoptera</taxon>
        <taxon>Polyphaga</taxon>
        <taxon>Cucujiformia</taxon>
        <taxon>Tenebrionidae</taxon>
        <taxon>Tenebrio</taxon>
    </lineage>
</organism>
<dbReference type="Pfam" id="PF23321">
    <property type="entry name" value="R1_ABCA1"/>
    <property type="match status" value="2"/>
</dbReference>
<dbReference type="CDD" id="cd03263">
    <property type="entry name" value="ABC_subfamily_A"/>
    <property type="match status" value="2"/>
</dbReference>
<keyword evidence="6" id="KW-0067">ATP-binding</keyword>
<evidence type="ECO:0000256" key="4">
    <source>
        <dbReference type="ARBA" id="ARBA00022737"/>
    </source>
</evidence>
<dbReference type="SUPFAM" id="SSF52540">
    <property type="entry name" value="P-loop containing nucleoside triphosphate hydrolases"/>
    <property type="match status" value="3"/>
</dbReference>
<dbReference type="Gene3D" id="3.40.50.300">
    <property type="entry name" value="P-loop containing nucleotide triphosphate hydrolases"/>
    <property type="match status" value="3"/>
</dbReference>
<proteinExistence type="predicted"/>
<feature type="transmembrane region" description="Helical" evidence="9">
    <location>
        <begin position="502"/>
        <end position="520"/>
    </location>
</feature>
<dbReference type="InterPro" id="IPR056264">
    <property type="entry name" value="R2_ABCA1-4-like"/>
</dbReference>
<evidence type="ECO:0000256" key="6">
    <source>
        <dbReference type="ARBA" id="ARBA00022840"/>
    </source>
</evidence>
<dbReference type="PROSITE" id="PS50893">
    <property type="entry name" value="ABC_TRANSPORTER_2"/>
    <property type="match status" value="2"/>
</dbReference>
<dbReference type="PROSITE" id="PS00211">
    <property type="entry name" value="ABC_TRANSPORTER_1"/>
    <property type="match status" value="1"/>
</dbReference>
<dbReference type="GO" id="GO:0140359">
    <property type="term" value="F:ABC-type transporter activity"/>
    <property type="evidence" value="ECO:0007669"/>
    <property type="project" value="InterPro"/>
</dbReference>
<feature type="transmembrane region" description="Helical" evidence="9">
    <location>
        <begin position="1017"/>
        <end position="1036"/>
    </location>
</feature>
<evidence type="ECO:0000256" key="9">
    <source>
        <dbReference type="SAM" id="Phobius"/>
    </source>
</evidence>
<dbReference type="PANTHER" id="PTHR19229:SF250">
    <property type="entry name" value="ABC TRANSPORTER DOMAIN-CONTAINING PROTEIN-RELATED"/>
    <property type="match status" value="1"/>
</dbReference>